<dbReference type="OrthoDB" id="6741510at2759"/>
<dbReference type="Proteomes" id="UP000502823">
    <property type="component" value="Unassembled WGS sequence"/>
</dbReference>
<evidence type="ECO:0000313" key="2">
    <source>
        <dbReference type="Proteomes" id="UP000502823"/>
    </source>
</evidence>
<comment type="caution">
    <text evidence="1">The sequence shown here is derived from an EMBL/GenBank/DDBJ whole genome shotgun (WGS) entry which is preliminary data.</text>
</comment>
<proteinExistence type="predicted"/>
<gene>
    <name evidence="1" type="ORF">Cfor_10278</name>
</gene>
<evidence type="ECO:0000313" key="1">
    <source>
        <dbReference type="EMBL" id="GFG30870.1"/>
    </source>
</evidence>
<name>A0A6L2PHF7_COPFO</name>
<keyword evidence="2" id="KW-1185">Reference proteome</keyword>
<dbReference type="AlphaFoldDB" id="A0A6L2PHF7"/>
<sequence length="83" mass="9719">MSWSEVAAGMCAGYIFLMRRKKCQKICFWTRRFFSDGFQHGQNLLRELNIEDGSGFRRFARMTKSDVDILLPKIGPIIQRKDT</sequence>
<protein>
    <submittedName>
        <fullName evidence="1">Uncharacterized protein</fullName>
    </submittedName>
</protein>
<reference evidence="2" key="1">
    <citation type="submission" date="2020-01" db="EMBL/GenBank/DDBJ databases">
        <title>Draft genome sequence of the Termite Coptotermes fromosanus.</title>
        <authorList>
            <person name="Itakura S."/>
            <person name="Yosikawa Y."/>
            <person name="Umezawa K."/>
        </authorList>
    </citation>
    <scope>NUCLEOTIDE SEQUENCE [LARGE SCALE GENOMIC DNA]</scope>
</reference>
<organism evidence="1 2">
    <name type="scientific">Coptotermes formosanus</name>
    <name type="common">Formosan subterranean termite</name>
    <dbReference type="NCBI Taxonomy" id="36987"/>
    <lineage>
        <taxon>Eukaryota</taxon>
        <taxon>Metazoa</taxon>
        <taxon>Ecdysozoa</taxon>
        <taxon>Arthropoda</taxon>
        <taxon>Hexapoda</taxon>
        <taxon>Insecta</taxon>
        <taxon>Pterygota</taxon>
        <taxon>Neoptera</taxon>
        <taxon>Polyneoptera</taxon>
        <taxon>Dictyoptera</taxon>
        <taxon>Blattodea</taxon>
        <taxon>Blattoidea</taxon>
        <taxon>Termitoidae</taxon>
        <taxon>Rhinotermitidae</taxon>
        <taxon>Coptotermes</taxon>
    </lineage>
</organism>
<feature type="non-terminal residue" evidence="1">
    <location>
        <position position="83"/>
    </location>
</feature>
<accession>A0A6L2PHF7</accession>
<dbReference type="EMBL" id="BLKM01000258">
    <property type="protein sequence ID" value="GFG30870.1"/>
    <property type="molecule type" value="Genomic_DNA"/>
</dbReference>
<dbReference type="InParanoid" id="A0A6L2PHF7"/>